<comment type="caution">
    <text evidence="5">The sequence shown here is derived from an EMBL/GenBank/DDBJ whole genome shotgun (WGS) entry which is preliminary data.</text>
</comment>
<dbReference type="EMBL" id="DVIT01000032">
    <property type="protein sequence ID" value="HIS47772.1"/>
    <property type="molecule type" value="Genomic_DNA"/>
</dbReference>
<dbReference type="AlphaFoldDB" id="A0A9D1JR09"/>
<dbReference type="PROSITE" id="PS01124">
    <property type="entry name" value="HTH_ARAC_FAMILY_2"/>
    <property type="match status" value="1"/>
</dbReference>
<dbReference type="Gene3D" id="1.10.10.60">
    <property type="entry name" value="Homeodomain-like"/>
    <property type="match status" value="2"/>
</dbReference>
<evidence type="ECO:0000313" key="5">
    <source>
        <dbReference type="EMBL" id="HIS47772.1"/>
    </source>
</evidence>
<evidence type="ECO:0000256" key="2">
    <source>
        <dbReference type="ARBA" id="ARBA00023125"/>
    </source>
</evidence>
<keyword evidence="3" id="KW-0804">Transcription</keyword>
<dbReference type="InterPro" id="IPR009057">
    <property type="entry name" value="Homeodomain-like_sf"/>
</dbReference>
<gene>
    <name evidence="5" type="ORF">IAB46_09535</name>
</gene>
<accession>A0A9D1JR09</accession>
<keyword evidence="2" id="KW-0238">DNA-binding</keyword>
<evidence type="ECO:0000256" key="3">
    <source>
        <dbReference type="ARBA" id="ARBA00023163"/>
    </source>
</evidence>
<dbReference type="InterPro" id="IPR037923">
    <property type="entry name" value="HTH-like"/>
</dbReference>
<keyword evidence="1" id="KW-0805">Transcription regulation</keyword>
<proteinExistence type="predicted"/>
<name>A0A9D1JR09_9FIRM</name>
<dbReference type="Pfam" id="PF12833">
    <property type="entry name" value="HTH_18"/>
    <property type="match status" value="1"/>
</dbReference>
<dbReference type="PROSITE" id="PS00041">
    <property type="entry name" value="HTH_ARAC_FAMILY_1"/>
    <property type="match status" value="1"/>
</dbReference>
<evidence type="ECO:0000313" key="6">
    <source>
        <dbReference type="Proteomes" id="UP000823927"/>
    </source>
</evidence>
<reference evidence="5" key="2">
    <citation type="journal article" date="2021" name="PeerJ">
        <title>Extensive microbial diversity within the chicken gut microbiome revealed by metagenomics and culture.</title>
        <authorList>
            <person name="Gilroy R."/>
            <person name="Ravi A."/>
            <person name="Getino M."/>
            <person name="Pursley I."/>
            <person name="Horton D.L."/>
            <person name="Alikhan N.F."/>
            <person name="Baker D."/>
            <person name="Gharbi K."/>
            <person name="Hall N."/>
            <person name="Watson M."/>
            <person name="Adriaenssens E.M."/>
            <person name="Foster-Nyarko E."/>
            <person name="Jarju S."/>
            <person name="Secka A."/>
            <person name="Antonio M."/>
            <person name="Oren A."/>
            <person name="Chaudhuri R.R."/>
            <person name="La Ragione R."/>
            <person name="Hildebrand F."/>
            <person name="Pallen M.J."/>
        </authorList>
    </citation>
    <scope>NUCLEOTIDE SEQUENCE</scope>
    <source>
        <strain evidence="5">CHK178-757</strain>
    </source>
</reference>
<dbReference type="Proteomes" id="UP000823927">
    <property type="component" value="Unassembled WGS sequence"/>
</dbReference>
<dbReference type="PANTHER" id="PTHR43280">
    <property type="entry name" value="ARAC-FAMILY TRANSCRIPTIONAL REGULATOR"/>
    <property type="match status" value="1"/>
</dbReference>
<dbReference type="InterPro" id="IPR018060">
    <property type="entry name" value="HTH_AraC"/>
</dbReference>
<sequence>MKDLKNEKIVENKIPDKYKKIKKDVIYRCIGEDFNEGVIACGYMPKPALKDSQQDFVIGYYSCFIVLSGQGIYEDEQTGKVPINAGCFVQRFPGQTHSTKILPDGQWLEFFISFGKGVYDYMHQLNLLPKTPVIASTFDISVYTPMDTLLSRLKNAVPAQYPFILADMQKAVLQLCGQDIPRPDPENIPPVIHDACALLSADFSRNIPLPQIARQLNMGYESFRKLFVHYKGISPGNYRQEQRMRQACLMLCSGISIKETAQMTGYADTYSFTREFSKMMGMAPGQYRQKQLEKIKKNVKD</sequence>
<dbReference type="SUPFAM" id="SSF51215">
    <property type="entry name" value="Regulatory protein AraC"/>
    <property type="match status" value="1"/>
</dbReference>
<reference evidence="5" key="1">
    <citation type="submission" date="2020-10" db="EMBL/GenBank/DDBJ databases">
        <authorList>
            <person name="Gilroy R."/>
        </authorList>
    </citation>
    <scope>NUCLEOTIDE SEQUENCE</scope>
    <source>
        <strain evidence="5">CHK178-757</strain>
    </source>
</reference>
<dbReference type="SUPFAM" id="SSF46689">
    <property type="entry name" value="Homeodomain-like"/>
    <property type="match status" value="2"/>
</dbReference>
<dbReference type="GO" id="GO:0043565">
    <property type="term" value="F:sequence-specific DNA binding"/>
    <property type="evidence" value="ECO:0007669"/>
    <property type="project" value="InterPro"/>
</dbReference>
<protein>
    <submittedName>
        <fullName evidence="5">Helix-turn-helix domain-containing protein</fullName>
    </submittedName>
</protein>
<dbReference type="SMART" id="SM00342">
    <property type="entry name" value="HTH_ARAC"/>
    <property type="match status" value="1"/>
</dbReference>
<evidence type="ECO:0000256" key="1">
    <source>
        <dbReference type="ARBA" id="ARBA00023015"/>
    </source>
</evidence>
<dbReference type="PANTHER" id="PTHR43280:SF30">
    <property type="entry name" value="MMSAB OPERON REGULATORY PROTEIN"/>
    <property type="match status" value="1"/>
</dbReference>
<organism evidence="5 6">
    <name type="scientific">Candidatus Scybalocola faecigallinarum</name>
    <dbReference type="NCBI Taxonomy" id="2840941"/>
    <lineage>
        <taxon>Bacteria</taxon>
        <taxon>Bacillati</taxon>
        <taxon>Bacillota</taxon>
        <taxon>Clostridia</taxon>
        <taxon>Lachnospirales</taxon>
        <taxon>Lachnospiraceae</taxon>
        <taxon>Lachnospiraceae incertae sedis</taxon>
        <taxon>Candidatus Scybalocola (ex Gilroy et al. 2021)</taxon>
    </lineage>
</organism>
<dbReference type="GO" id="GO:0003700">
    <property type="term" value="F:DNA-binding transcription factor activity"/>
    <property type="evidence" value="ECO:0007669"/>
    <property type="project" value="InterPro"/>
</dbReference>
<evidence type="ECO:0000259" key="4">
    <source>
        <dbReference type="PROSITE" id="PS01124"/>
    </source>
</evidence>
<dbReference type="InterPro" id="IPR018062">
    <property type="entry name" value="HTH_AraC-typ_CS"/>
</dbReference>
<feature type="domain" description="HTH araC/xylS-type" evidence="4">
    <location>
        <begin position="193"/>
        <end position="290"/>
    </location>
</feature>